<evidence type="ECO:0000256" key="2">
    <source>
        <dbReference type="ARBA" id="ARBA00035112"/>
    </source>
</evidence>
<keyword evidence="4" id="KW-1133">Transmembrane helix</keyword>
<evidence type="ECO:0000313" key="5">
    <source>
        <dbReference type="EMBL" id="PMD49050.1"/>
    </source>
</evidence>
<dbReference type="GO" id="GO:0043386">
    <property type="term" value="P:mycotoxin biosynthetic process"/>
    <property type="evidence" value="ECO:0007669"/>
    <property type="project" value="InterPro"/>
</dbReference>
<reference evidence="5 6" key="1">
    <citation type="submission" date="2016-04" db="EMBL/GenBank/DDBJ databases">
        <title>A degradative enzymes factory behind the ericoid mycorrhizal symbiosis.</title>
        <authorList>
            <consortium name="DOE Joint Genome Institute"/>
            <person name="Martino E."/>
            <person name="Morin E."/>
            <person name="Grelet G."/>
            <person name="Kuo A."/>
            <person name="Kohler A."/>
            <person name="Daghino S."/>
            <person name="Barry K."/>
            <person name="Choi C."/>
            <person name="Cichocki N."/>
            <person name="Clum A."/>
            <person name="Copeland A."/>
            <person name="Hainaut M."/>
            <person name="Haridas S."/>
            <person name="Labutti K."/>
            <person name="Lindquist E."/>
            <person name="Lipzen A."/>
            <person name="Khouja H.-R."/>
            <person name="Murat C."/>
            <person name="Ohm R."/>
            <person name="Olson A."/>
            <person name="Spatafora J."/>
            <person name="Veneault-Fourrey C."/>
            <person name="Henrissat B."/>
            <person name="Grigoriev I."/>
            <person name="Martin F."/>
            <person name="Perotto S."/>
        </authorList>
    </citation>
    <scope>NUCLEOTIDE SEQUENCE [LARGE SCALE GENOMIC DNA]</scope>
    <source>
        <strain evidence="5 6">F</strain>
    </source>
</reference>
<feature type="region of interest" description="Disordered" evidence="3">
    <location>
        <begin position="1"/>
        <end position="27"/>
    </location>
</feature>
<name>A0A2J6SE79_HYAVF</name>
<dbReference type="EMBL" id="KZ613937">
    <property type="protein sequence ID" value="PMD49050.1"/>
    <property type="molecule type" value="Genomic_DNA"/>
</dbReference>
<keyword evidence="4" id="KW-0812">Transmembrane</keyword>
<keyword evidence="4" id="KW-0472">Membrane</keyword>
<dbReference type="OrthoDB" id="3687641at2759"/>
<gene>
    <name evidence="5" type="ORF">L207DRAFT_627674</name>
</gene>
<organism evidence="5 6">
    <name type="scientific">Hyaloscypha variabilis (strain UAMH 11265 / GT02V1 / F)</name>
    <name type="common">Meliniomyces variabilis</name>
    <dbReference type="NCBI Taxonomy" id="1149755"/>
    <lineage>
        <taxon>Eukaryota</taxon>
        <taxon>Fungi</taxon>
        <taxon>Dikarya</taxon>
        <taxon>Ascomycota</taxon>
        <taxon>Pezizomycotina</taxon>
        <taxon>Leotiomycetes</taxon>
        <taxon>Helotiales</taxon>
        <taxon>Hyaloscyphaceae</taxon>
        <taxon>Hyaloscypha</taxon>
        <taxon>Hyaloscypha variabilis</taxon>
    </lineage>
</organism>
<protein>
    <recommendedName>
        <fullName evidence="7">Tat pathway signal sequence</fullName>
    </recommendedName>
</protein>
<sequence length="267" mass="31441">MEKYQTLRQSTEDFSQDSSSEQDEPLMSSRDEFVYPIQRNRFRDNIHYAVLYSIIGLLSTLLILLPFWMKGKCVDPSIGLWTPVKDAVSYKTVKFDEYFENRSPYTPQTPTKELDEMWEDLYNFGTSGISADEASNLLEPTVHLPHDDSTYVVSLGVFHQLHCVNHLRKALYPDEYPGLWQYNPDGTVKRDTIISLHWDHCIDILRQTLMCHADVTPMPYFYRARDDNVYSVLASTETCRDYDKIKSWALERQITHWRWNETFVQQN</sequence>
<dbReference type="Proteomes" id="UP000235786">
    <property type="component" value="Unassembled WGS sequence"/>
</dbReference>
<keyword evidence="6" id="KW-1185">Reference proteome</keyword>
<dbReference type="PANTHER" id="PTHR33365">
    <property type="entry name" value="YALI0B05434P"/>
    <property type="match status" value="1"/>
</dbReference>
<evidence type="ECO:0008006" key="7">
    <source>
        <dbReference type="Google" id="ProtNLM"/>
    </source>
</evidence>
<evidence type="ECO:0000313" key="6">
    <source>
        <dbReference type="Proteomes" id="UP000235786"/>
    </source>
</evidence>
<dbReference type="AlphaFoldDB" id="A0A2J6SE79"/>
<dbReference type="PANTHER" id="PTHR33365:SF4">
    <property type="entry name" value="CYCLOCHLOROTINE BIOSYNTHESIS PROTEIN O"/>
    <property type="match status" value="1"/>
</dbReference>
<accession>A0A2J6SE79</accession>
<dbReference type="Pfam" id="PF11807">
    <property type="entry name" value="UstYa"/>
    <property type="match status" value="1"/>
</dbReference>
<evidence type="ECO:0000256" key="3">
    <source>
        <dbReference type="SAM" id="MobiDB-lite"/>
    </source>
</evidence>
<evidence type="ECO:0000256" key="4">
    <source>
        <dbReference type="SAM" id="Phobius"/>
    </source>
</evidence>
<comment type="pathway">
    <text evidence="1">Mycotoxin biosynthesis.</text>
</comment>
<dbReference type="STRING" id="1149755.A0A2J6SE79"/>
<evidence type="ECO:0000256" key="1">
    <source>
        <dbReference type="ARBA" id="ARBA00004685"/>
    </source>
</evidence>
<feature type="transmembrane region" description="Helical" evidence="4">
    <location>
        <begin position="49"/>
        <end position="69"/>
    </location>
</feature>
<comment type="similarity">
    <text evidence="2">Belongs to the ustYa family.</text>
</comment>
<dbReference type="InterPro" id="IPR021765">
    <property type="entry name" value="UstYa-like"/>
</dbReference>
<proteinExistence type="inferred from homology"/>